<proteinExistence type="predicted"/>
<dbReference type="PANTHER" id="PTHR16231">
    <property type="entry name" value="COMM DOMAIN-CONTAINING PROTEIN 4-8 FAMILY MEMBER"/>
    <property type="match status" value="1"/>
</dbReference>
<name>A0A0L8ID29_OCTBM</name>
<accession>A0A0L8ID29</accession>
<dbReference type="InterPro" id="IPR047155">
    <property type="entry name" value="COMMD4/6/7/8"/>
</dbReference>
<protein>
    <recommendedName>
        <fullName evidence="1">COMM domain-containing protein</fullName>
    </recommendedName>
</protein>
<evidence type="ECO:0000313" key="2">
    <source>
        <dbReference type="EMBL" id="KOF98930.1"/>
    </source>
</evidence>
<dbReference type="AlphaFoldDB" id="A0A0L8ID29"/>
<sequence length="201" mass="22623">MKFRFCGDLDCPDWVLAEINILSKLTSVKMRLLCAQVISSILTANIDYEKVAKITADAKFDIGDIKASIAALYFIIRSAAKCDVDSDTLSNELQQLGLPKEHSTPLCKLYGDNVTKFQEQLRKQSLRISHMNSIQWRVDYVISSKSLKTVNKPNVQICLKVVNPDTGNSKPVVFNMSAEKFRVFLNELKQVDTIMDNLNSS</sequence>
<dbReference type="PROSITE" id="PS51269">
    <property type="entry name" value="COMM"/>
    <property type="match status" value="1"/>
</dbReference>
<evidence type="ECO:0000259" key="1">
    <source>
        <dbReference type="PROSITE" id="PS51269"/>
    </source>
</evidence>
<organism evidence="2">
    <name type="scientific">Octopus bimaculoides</name>
    <name type="common">California two-spotted octopus</name>
    <dbReference type="NCBI Taxonomy" id="37653"/>
    <lineage>
        <taxon>Eukaryota</taxon>
        <taxon>Metazoa</taxon>
        <taxon>Spiralia</taxon>
        <taxon>Lophotrochozoa</taxon>
        <taxon>Mollusca</taxon>
        <taxon>Cephalopoda</taxon>
        <taxon>Coleoidea</taxon>
        <taxon>Octopodiformes</taxon>
        <taxon>Octopoda</taxon>
        <taxon>Incirrata</taxon>
        <taxon>Octopodidae</taxon>
        <taxon>Octopus</taxon>
    </lineage>
</organism>
<dbReference type="STRING" id="37653.A0A0L8ID29"/>
<gene>
    <name evidence="2" type="ORF">OCBIM_22021663mg</name>
</gene>
<dbReference type="Pfam" id="PF21672">
    <property type="entry name" value="COMM_HN"/>
    <property type="match status" value="1"/>
</dbReference>
<feature type="domain" description="COMM" evidence="1">
    <location>
        <begin position="130"/>
        <end position="199"/>
    </location>
</feature>
<dbReference type="PANTHER" id="PTHR16231:SF4">
    <property type="entry name" value="COMM DOMAIN-CONTAINING PROTEIN 4"/>
    <property type="match status" value="1"/>
</dbReference>
<dbReference type="EMBL" id="KQ416049">
    <property type="protein sequence ID" value="KOF98930.1"/>
    <property type="molecule type" value="Genomic_DNA"/>
</dbReference>
<dbReference type="Pfam" id="PF07258">
    <property type="entry name" value="COMM_domain"/>
    <property type="match status" value="1"/>
</dbReference>
<dbReference type="KEGG" id="obi:106875317"/>
<reference evidence="2" key="1">
    <citation type="submission" date="2015-07" db="EMBL/GenBank/DDBJ databases">
        <title>MeaNS - Measles Nucleotide Surveillance Program.</title>
        <authorList>
            <person name="Tran T."/>
            <person name="Druce J."/>
        </authorList>
    </citation>
    <scope>NUCLEOTIDE SEQUENCE</scope>
    <source>
        <strain evidence="2">UCB-OBI-ISO-001</strain>
        <tissue evidence="2">Gonad</tissue>
    </source>
</reference>
<dbReference type="InterPro" id="IPR017920">
    <property type="entry name" value="COMM"/>
</dbReference>
<dbReference type="OrthoDB" id="284322at2759"/>
<dbReference type="OMA" id="RDCPDWL"/>